<feature type="compositionally biased region" description="Low complexity" evidence="2">
    <location>
        <begin position="572"/>
        <end position="586"/>
    </location>
</feature>
<dbReference type="InterPro" id="IPR009057">
    <property type="entry name" value="Homeodomain-like_sf"/>
</dbReference>
<dbReference type="EnsemblMetazoa" id="AMEM008552-RA">
    <property type="protein sequence ID" value="AMEM008552-PA"/>
    <property type="gene ID" value="AMEM008552"/>
</dbReference>
<accession>A0A182V471</accession>
<dbReference type="VEuPathDB" id="VectorBase:AMEM008552"/>
<dbReference type="STRING" id="30066.A0A182V471"/>
<evidence type="ECO:0000256" key="1">
    <source>
        <dbReference type="ARBA" id="ARBA00004123"/>
    </source>
</evidence>
<dbReference type="SUPFAM" id="SSF46689">
    <property type="entry name" value="Homeodomain-like"/>
    <property type="match status" value="1"/>
</dbReference>
<proteinExistence type="predicted"/>
<sequence length="668" mass="75729">MSVRYGRWGAAVIGFSRKCLFTLWAGGRKLNCAKIPLPRSVSRFHLHCTLHHSMSESRDSNRCRKTSSPYTKQDLKNAINLIVERGTSIRRAAFVCNVPRTTLSTYLKSLKHGKISKLLPQEEQALYQWMTDCCKRGFSIKQRNVETAAEALVQKNVPARSHPFQDTEFGRRCYQKFVRRWLSIDRVKERKHLGTIMDWYLHIESYLNEANLFDILNHPARVFVCDELRFRERVEMQESVRSPLKKMTMLYTFSAAGEHLSPLLVYPYRRDVPPHIVQAAPKNCAIVAHEYGQVTPKTFAAYLDKVVDKFVTAKGIPKPVLMFVDESQVDLTLHLHNTCKRLGVVLIGLSAAQVVKPTGNTFGDICTGWEQELPKWERENGREFTLAECAGLMQQINQRYIKPAVLVKDFAASNLCPWNRPKRDTTMDGDGTAIAYDDMMEGPDEDDEDDDIEIEHFLENVDGWSDGEDGEDFEDEDEFMDELNAEEEEEEEDEEQDGNTNINASEQPEKEKQEKEKESTPAVQSAEEKANKTTAPSTKQPTAPPTVGDVAKCSKSKEAANGEAISDGKESAAAAATVVQPATQNASEEDDNYDGPPDDIDISINFIDFKRAIGSELTEKFERKLEIENRLPLANHAENVLFDIYRQFRCDIVTDSDDDYDVVEVGDE</sequence>
<feature type="region of interest" description="Disordered" evidence="2">
    <location>
        <begin position="422"/>
        <end position="599"/>
    </location>
</feature>
<comment type="subcellular location">
    <subcellularLocation>
        <location evidence="1">Nucleus</location>
    </subcellularLocation>
</comment>
<feature type="compositionally biased region" description="Acidic residues" evidence="2">
    <location>
        <begin position="438"/>
        <end position="453"/>
    </location>
</feature>
<feature type="compositionally biased region" description="Basic and acidic residues" evidence="2">
    <location>
        <begin position="555"/>
        <end position="570"/>
    </location>
</feature>
<feature type="compositionally biased region" description="Basic and acidic residues" evidence="2">
    <location>
        <begin position="507"/>
        <end position="519"/>
    </location>
</feature>
<feature type="compositionally biased region" description="Acidic residues" evidence="2">
    <location>
        <begin position="465"/>
        <end position="497"/>
    </location>
</feature>
<protein>
    <recommendedName>
        <fullName evidence="5">HTH psq-type domain-containing protein</fullName>
    </recommendedName>
</protein>
<reference evidence="3" key="1">
    <citation type="submission" date="2020-05" db="UniProtKB">
        <authorList>
            <consortium name="EnsemblMetazoa"/>
        </authorList>
    </citation>
    <scope>IDENTIFICATION</scope>
    <source>
        <strain evidence="3">MAF</strain>
    </source>
</reference>
<evidence type="ECO:0000313" key="4">
    <source>
        <dbReference type="Proteomes" id="UP000075903"/>
    </source>
</evidence>
<evidence type="ECO:0000256" key="2">
    <source>
        <dbReference type="SAM" id="MobiDB-lite"/>
    </source>
</evidence>
<organism evidence="3 4">
    <name type="scientific">Anopheles merus</name>
    <name type="common">Mosquito</name>
    <dbReference type="NCBI Taxonomy" id="30066"/>
    <lineage>
        <taxon>Eukaryota</taxon>
        <taxon>Metazoa</taxon>
        <taxon>Ecdysozoa</taxon>
        <taxon>Arthropoda</taxon>
        <taxon>Hexapoda</taxon>
        <taxon>Insecta</taxon>
        <taxon>Pterygota</taxon>
        <taxon>Neoptera</taxon>
        <taxon>Endopterygota</taxon>
        <taxon>Diptera</taxon>
        <taxon>Nematocera</taxon>
        <taxon>Culicoidea</taxon>
        <taxon>Culicidae</taxon>
        <taxon>Anophelinae</taxon>
        <taxon>Anopheles</taxon>
    </lineage>
</organism>
<feature type="compositionally biased region" description="Acidic residues" evidence="2">
    <location>
        <begin position="587"/>
        <end position="599"/>
    </location>
</feature>
<evidence type="ECO:0000313" key="3">
    <source>
        <dbReference type="EnsemblMetazoa" id="AMEM008552-PA"/>
    </source>
</evidence>
<dbReference type="GO" id="GO:0005634">
    <property type="term" value="C:nucleus"/>
    <property type="evidence" value="ECO:0007669"/>
    <property type="project" value="UniProtKB-SubCell"/>
</dbReference>
<dbReference type="VEuPathDB" id="VectorBase:AMEM21_002370"/>
<dbReference type="Proteomes" id="UP000075903">
    <property type="component" value="Unassembled WGS sequence"/>
</dbReference>
<keyword evidence="4" id="KW-1185">Reference proteome</keyword>
<dbReference type="Gene3D" id="1.10.10.60">
    <property type="entry name" value="Homeodomain-like"/>
    <property type="match status" value="1"/>
</dbReference>
<evidence type="ECO:0008006" key="5">
    <source>
        <dbReference type="Google" id="ProtNLM"/>
    </source>
</evidence>
<feature type="compositionally biased region" description="Polar residues" evidence="2">
    <location>
        <begin position="532"/>
        <end position="541"/>
    </location>
</feature>
<dbReference type="AlphaFoldDB" id="A0A182V471"/>
<name>A0A182V471_ANOME</name>